<gene>
    <name evidence="8" type="primary">crr_2</name>
    <name evidence="8" type="ORF">CLPUN_07870</name>
</gene>
<dbReference type="Pfam" id="PF00358">
    <property type="entry name" value="PTS_EIIA_1"/>
    <property type="match status" value="1"/>
</dbReference>
<protein>
    <submittedName>
        <fullName evidence="8">Glucose-specific phosphotransferase enzyme IIA component</fullName>
        <ecNumber evidence="8">2.7.1.-</ecNumber>
    </submittedName>
</protein>
<proteinExistence type="predicted"/>
<keyword evidence="2" id="KW-0813">Transport</keyword>
<dbReference type="OrthoDB" id="92465at2"/>
<evidence type="ECO:0000313" key="9">
    <source>
        <dbReference type="Proteomes" id="UP000190890"/>
    </source>
</evidence>
<keyword evidence="5" id="KW-0598">Phosphotransferase system</keyword>
<evidence type="ECO:0000256" key="1">
    <source>
        <dbReference type="ARBA" id="ARBA00004496"/>
    </source>
</evidence>
<dbReference type="EMBL" id="LZZM01000043">
    <property type="protein sequence ID" value="OOM81925.1"/>
    <property type="molecule type" value="Genomic_DNA"/>
</dbReference>
<feature type="domain" description="PTS EIIA type-1" evidence="7">
    <location>
        <begin position="30"/>
        <end position="134"/>
    </location>
</feature>
<dbReference type="GO" id="GO:0016301">
    <property type="term" value="F:kinase activity"/>
    <property type="evidence" value="ECO:0007669"/>
    <property type="project" value="UniProtKB-KW"/>
</dbReference>
<dbReference type="PANTHER" id="PTHR45008:SF1">
    <property type="entry name" value="PTS SYSTEM GLUCOSE-SPECIFIC EIIA COMPONENT"/>
    <property type="match status" value="1"/>
</dbReference>
<evidence type="ECO:0000256" key="6">
    <source>
        <dbReference type="ARBA" id="ARBA00022777"/>
    </source>
</evidence>
<comment type="subcellular location">
    <subcellularLocation>
        <location evidence="1">Cytoplasm</location>
    </subcellularLocation>
</comment>
<dbReference type="InterPro" id="IPR011055">
    <property type="entry name" value="Dup_hybrid_motif"/>
</dbReference>
<dbReference type="PROSITE" id="PS51093">
    <property type="entry name" value="PTS_EIIA_TYPE_1"/>
    <property type="match status" value="1"/>
</dbReference>
<dbReference type="InterPro" id="IPR050890">
    <property type="entry name" value="PTS_EIIA_component"/>
</dbReference>
<organism evidence="8 9">
    <name type="scientific">Clostridium puniceum</name>
    <dbReference type="NCBI Taxonomy" id="29367"/>
    <lineage>
        <taxon>Bacteria</taxon>
        <taxon>Bacillati</taxon>
        <taxon>Bacillota</taxon>
        <taxon>Clostridia</taxon>
        <taxon>Eubacteriales</taxon>
        <taxon>Clostridiaceae</taxon>
        <taxon>Clostridium</taxon>
    </lineage>
</organism>
<dbReference type="STRING" id="29367.CLPUN_07870"/>
<dbReference type="Gene3D" id="2.70.70.10">
    <property type="entry name" value="Glucose Permease (Domain IIA)"/>
    <property type="match status" value="1"/>
</dbReference>
<keyword evidence="6" id="KW-0418">Kinase</keyword>
<dbReference type="NCBIfam" id="TIGR00830">
    <property type="entry name" value="PTBA"/>
    <property type="match status" value="1"/>
</dbReference>
<dbReference type="InterPro" id="IPR001127">
    <property type="entry name" value="PTS_EIIA_1_perm"/>
</dbReference>
<dbReference type="Proteomes" id="UP000190890">
    <property type="component" value="Unassembled WGS sequence"/>
</dbReference>
<evidence type="ECO:0000256" key="3">
    <source>
        <dbReference type="ARBA" id="ARBA00022597"/>
    </source>
</evidence>
<reference evidence="8 9" key="1">
    <citation type="submission" date="2016-05" db="EMBL/GenBank/DDBJ databases">
        <title>Microbial solvent formation.</title>
        <authorList>
            <person name="Poehlein A."/>
            <person name="Montoya Solano J.D."/>
            <person name="Flitsch S."/>
            <person name="Krabben P."/>
            <person name="Duerre P."/>
            <person name="Daniel R."/>
        </authorList>
    </citation>
    <scope>NUCLEOTIDE SEQUENCE [LARGE SCALE GENOMIC DNA]</scope>
    <source>
        <strain evidence="8 9">DSM 2619</strain>
    </source>
</reference>
<dbReference type="EC" id="2.7.1.-" evidence="8"/>
<dbReference type="SUPFAM" id="SSF51261">
    <property type="entry name" value="Duplicated hybrid motif"/>
    <property type="match status" value="1"/>
</dbReference>
<dbReference type="AlphaFoldDB" id="A0A1S8TWY4"/>
<keyword evidence="9" id="KW-1185">Reference proteome</keyword>
<dbReference type="GO" id="GO:0009401">
    <property type="term" value="P:phosphoenolpyruvate-dependent sugar phosphotransferase system"/>
    <property type="evidence" value="ECO:0007669"/>
    <property type="project" value="UniProtKB-KW"/>
</dbReference>
<dbReference type="RefSeq" id="WP_077846066.1">
    <property type="nucleotide sequence ID" value="NZ_LZZM01000043.1"/>
</dbReference>
<evidence type="ECO:0000256" key="4">
    <source>
        <dbReference type="ARBA" id="ARBA00022679"/>
    </source>
</evidence>
<evidence type="ECO:0000256" key="2">
    <source>
        <dbReference type="ARBA" id="ARBA00022448"/>
    </source>
</evidence>
<accession>A0A1S8TWY4</accession>
<keyword evidence="3" id="KW-0762">Sugar transport</keyword>
<keyword evidence="4 8" id="KW-0808">Transferase</keyword>
<dbReference type="FunFam" id="2.70.70.10:FF:000001">
    <property type="entry name" value="PTS system glucose-specific IIA component"/>
    <property type="match status" value="1"/>
</dbReference>
<sequence length="158" mass="17471">MFSKLFMKKNDIVIYSPIKGKIVDISEVPDSVFSDKMMGEGIAVIPEDNIICSPVNGYVAQIFKTKHAILLKSSDDLEIIIHIGLETVNLNGEGFEVLINEGEDVTIGKELIKVDLEFMKNKGINTITPVVIINHADRNIIKYLGDKKAGATIMKIPQ</sequence>
<dbReference type="GO" id="GO:0005737">
    <property type="term" value="C:cytoplasm"/>
    <property type="evidence" value="ECO:0007669"/>
    <property type="project" value="UniProtKB-SubCell"/>
</dbReference>
<evidence type="ECO:0000256" key="5">
    <source>
        <dbReference type="ARBA" id="ARBA00022683"/>
    </source>
</evidence>
<comment type="caution">
    <text evidence="8">The sequence shown here is derived from an EMBL/GenBank/DDBJ whole genome shotgun (WGS) entry which is preliminary data.</text>
</comment>
<dbReference type="PANTHER" id="PTHR45008">
    <property type="entry name" value="PTS SYSTEM GLUCOSE-SPECIFIC EIIA COMPONENT"/>
    <property type="match status" value="1"/>
</dbReference>
<evidence type="ECO:0000313" key="8">
    <source>
        <dbReference type="EMBL" id="OOM81925.1"/>
    </source>
</evidence>
<name>A0A1S8TWY4_9CLOT</name>
<evidence type="ECO:0000259" key="7">
    <source>
        <dbReference type="PROSITE" id="PS51093"/>
    </source>
</evidence>